<gene>
    <name evidence="2" type="ORF">TM448A02797_0014</name>
    <name evidence="3" type="ORF">TM448B03261_0010</name>
</gene>
<evidence type="ECO:0000256" key="1">
    <source>
        <dbReference type="SAM" id="Coils"/>
    </source>
</evidence>
<dbReference type="AlphaFoldDB" id="A0A6H1ZZ02"/>
<reference evidence="2" key="1">
    <citation type="submission" date="2020-03" db="EMBL/GenBank/DDBJ databases">
        <title>The deep terrestrial virosphere.</title>
        <authorList>
            <person name="Holmfeldt K."/>
            <person name="Nilsson E."/>
            <person name="Simone D."/>
            <person name="Lopez-Fernandez M."/>
            <person name="Wu X."/>
            <person name="de Brujin I."/>
            <person name="Lundin D."/>
            <person name="Andersson A."/>
            <person name="Bertilsson S."/>
            <person name="Dopson M."/>
        </authorList>
    </citation>
    <scope>NUCLEOTIDE SEQUENCE</scope>
    <source>
        <strain evidence="2">TM448A02797</strain>
        <strain evidence="3">TM448B03261</strain>
    </source>
</reference>
<dbReference type="EMBL" id="MT145004">
    <property type="protein sequence ID" value="QJI02471.1"/>
    <property type="molecule type" value="Genomic_DNA"/>
</dbReference>
<keyword evidence="1" id="KW-0175">Coiled coil</keyword>
<proteinExistence type="predicted"/>
<sequence>MVGRPKSGINKITKTIYLEKHKLEALDKINPNFSAMIDFLVTDFLKKNNNWDNNSLRELNYSFQLKNELETLGNELERINMEIEFKNKLFNEIKQKLLSKGILKTNGSDSIDPER</sequence>
<feature type="coiled-coil region" evidence="1">
    <location>
        <begin position="62"/>
        <end position="96"/>
    </location>
</feature>
<accession>A0A6H1ZZ02</accession>
<organism evidence="2">
    <name type="scientific">viral metagenome</name>
    <dbReference type="NCBI Taxonomy" id="1070528"/>
    <lineage>
        <taxon>unclassified sequences</taxon>
        <taxon>metagenomes</taxon>
        <taxon>organismal metagenomes</taxon>
    </lineage>
</organism>
<dbReference type="EMBL" id="MT144348">
    <property type="protein sequence ID" value="QJA52547.1"/>
    <property type="molecule type" value="Genomic_DNA"/>
</dbReference>
<evidence type="ECO:0000313" key="3">
    <source>
        <dbReference type="EMBL" id="QJI02471.1"/>
    </source>
</evidence>
<protein>
    <submittedName>
        <fullName evidence="2">Uncharacterized protein</fullName>
    </submittedName>
</protein>
<evidence type="ECO:0000313" key="2">
    <source>
        <dbReference type="EMBL" id="QJA52547.1"/>
    </source>
</evidence>
<name>A0A6H1ZZ02_9ZZZZ</name>